<proteinExistence type="predicted"/>
<evidence type="ECO:0000313" key="1">
    <source>
        <dbReference type="EMBL" id="MXU89042.1"/>
    </source>
</evidence>
<sequence>MALRTCWRPGLRKSCPAVLTLSVAIADMWAVYDRASGKKKTTKKKGILLRLHKLRLFEISFESFKLRLWWGIYLDTMVALPCWEISRGSLNIIPKQNTSSPLQFQ</sequence>
<reference evidence="1" key="1">
    <citation type="submission" date="2019-12" db="EMBL/GenBank/DDBJ databases">
        <title>An insight into the sialome of adult female Ixodes ricinus ticks feeding for 6 days.</title>
        <authorList>
            <person name="Perner J."/>
            <person name="Ribeiro J.M.C."/>
        </authorList>
    </citation>
    <scope>NUCLEOTIDE SEQUENCE</scope>
    <source>
        <strain evidence="1">Semi-engorged</strain>
        <tissue evidence="1">Salivary glands</tissue>
    </source>
</reference>
<protein>
    <submittedName>
        <fullName evidence="1">Putative secreted protein</fullName>
    </submittedName>
</protein>
<dbReference type="EMBL" id="GIFC01006959">
    <property type="protein sequence ID" value="MXU89042.1"/>
    <property type="molecule type" value="Transcribed_RNA"/>
</dbReference>
<organism evidence="1">
    <name type="scientific">Ixodes ricinus</name>
    <name type="common">Common tick</name>
    <name type="synonym">Acarus ricinus</name>
    <dbReference type="NCBI Taxonomy" id="34613"/>
    <lineage>
        <taxon>Eukaryota</taxon>
        <taxon>Metazoa</taxon>
        <taxon>Ecdysozoa</taxon>
        <taxon>Arthropoda</taxon>
        <taxon>Chelicerata</taxon>
        <taxon>Arachnida</taxon>
        <taxon>Acari</taxon>
        <taxon>Parasitiformes</taxon>
        <taxon>Ixodida</taxon>
        <taxon>Ixodoidea</taxon>
        <taxon>Ixodidae</taxon>
        <taxon>Ixodinae</taxon>
        <taxon>Ixodes</taxon>
    </lineage>
</organism>
<name>A0A6B0U8Z5_IXORI</name>
<dbReference type="AlphaFoldDB" id="A0A6B0U8Z5"/>
<accession>A0A6B0U8Z5</accession>